<protein>
    <submittedName>
        <fullName evidence="1">Uncharacterized protein</fullName>
    </submittedName>
</protein>
<reference evidence="1 2" key="1">
    <citation type="journal article" date="2018" name="Front. Plant Sci.">
        <title>Red Clover (Trifolium pratense) and Zigzag Clover (T. medium) - A Picture of Genomic Similarities and Differences.</title>
        <authorList>
            <person name="Dluhosova J."/>
            <person name="Istvanek J."/>
            <person name="Nedelnik J."/>
            <person name="Repkova J."/>
        </authorList>
    </citation>
    <scope>NUCLEOTIDE SEQUENCE [LARGE SCALE GENOMIC DNA]</scope>
    <source>
        <strain evidence="2">cv. 10/8</strain>
        <tissue evidence="1">Leaf</tissue>
    </source>
</reference>
<accession>A0A392VLW2</accession>
<dbReference type="EMBL" id="LXQA011193768">
    <property type="protein sequence ID" value="MCI88463.1"/>
    <property type="molecule type" value="Genomic_DNA"/>
</dbReference>
<sequence>RSRVVLLLVAARRAGVSCAARRDALFRAFSFWFLRYAQGSAARCAGLVRKVDFC</sequence>
<evidence type="ECO:0000313" key="2">
    <source>
        <dbReference type="Proteomes" id="UP000265520"/>
    </source>
</evidence>
<name>A0A392VLW2_9FABA</name>
<organism evidence="1 2">
    <name type="scientific">Trifolium medium</name>
    <dbReference type="NCBI Taxonomy" id="97028"/>
    <lineage>
        <taxon>Eukaryota</taxon>
        <taxon>Viridiplantae</taxon>
        <taxon>Streptophyta</taxon>
        <taxon>Embryophyta</taxon>
        <taxon>Tracheophyta</taxon>
        <taxon>Spermatophyta</taxon>
        <taxon>Magnoliopsida</taxon>
        <taxon>eudicotyledons</taxon>
        <taxon>Gunneridae</taxon>
        <taxon>Pentapetalae</taxon>
        <taxon>rosids</taxon>
        <taxon>fabids</taxon>
        <taxon>Fabales</taxon>
        <taxon>Fabaceae</taxon>
        <taxon>Papilionoideae</taxon>
        <taxon>50 kb inversion clade</taxon>
        <taxon>NPAAA clade</taxon>
        <taxon>Hologalegina</taxon>
        <taxon>IRL clade</taxon>
        <taxon>Trifolieae</taxon>
        <taxon>Trifolium</taxon>
    </lineage>
</organism>
<dbReference type="Proteomes" id="UP000265520">
    <property type="component" value="Unassembled WGS sequence"/>
</dbReference>
<evidence type="ECO:0000313" key="1">
    <source>
        <dbReference type="EMBL" id="MCI88463.1"/>
    </source>
</evidence>
<keyword evidence="2" id="KW-1185">Reference proteome</keyword>
<dbReference type="AlphaFoldDB" id="A0A392VLW2"/>
<feature type="non-terminal residue" evidence="1">
    <location>
        <position position="1"/>
    </location>
</feature>
<proteinExistence type="predicted"/>
<comment type="caution">
    <text evidence="1">The sequence shown here is derived from an EMBL/GenBank/DDBJ whole genome shotgun (WGS) entry which is preliminary data.</text>
</comment>